<dbReference type="Proteomes" id="UP001386955">
    <property type="component" value="Unassembled WGS sequence"/>
</dbReference>
<feature type="compositionally biased region" description="Low complexity" evidence="1">
    <location>
        <begin position="39"/>
        <end position="50"/>
    </location>
</feature>
<name>A0AAN9SIM2_PSOTE</name>
<feature type="region of interest" description="Disordered" evidence="1">
    <location>
        <begin position="1"/>
        <end position="89"/>
    </location>
</feature>
<proteinExistence type="predicted"/>
<comment type="caution">
    <text evidence="2">The sequence shown here is derived from an EMBL/GenBank/DDBJ whole genome shotgun (WGS) entry which is preliminary data.</text>
</comment>
<gene>
    <name evidence="2" type="ORF">VNO78_17032</name>
</gene>
<reference evidence="2 3" key="1">
    <citation type="submission" date="2024-01" db="EMBL/GenBank/DDBJ databases">
        <title>The genomes of 5 underutilized Papilionoideae crops provide insights into root nodulation and disease resistanc.</title>
        <authorList>
            <person name="Jiang F."/>
        </authorList>
    </citation>
    <scope>NUCLEOTIDE SEQUENCE [LARGE SCALE GENOMIC DNA]</scope>
    <source>
        <strain evidence="2">DUOXIRENSHENG_FW03</strain>
        <tissue evidence="2">Leaves</tissue>
    </source>
</reference>
<accession>A0AAN9SIM2</accession>
<dbReference type="AlphaFoldDB" id="A0AAN9SIM2"/>
<keyword evidence="3" id="KW-1185">Reference proteome</keyword>
<evidence type="ECO:0000313" key="3">
    <source>
        <dbReference type="Proteomes" id="UP001386955"/>
    </source>
</evidence>
<sequence>MEGTHMASDSEGGWTKVRKRKDGNGGRNSISEEGMGKGRITSVTSSSSRPVKSRVRQPVTSDRRSQESASDRRSQITQSGASHIGHVQSVCRAAGGETGLQRLDRSTLLG</sequence>
<feature type="compositionally biased region" description="Basic and acidic residues" evidence="1">
    <location>
        <begin position="61"/>
        <end position="74"/>
    </location>
</feature>
<evidence type="ECO:0000256" key="1">
    <source>
        <dbReference type="SAM" id="MobiDB-lite"/>
    </source>
</evidence>
<organism evidence="2 3">
    <name type="scientific">Psophocarpus tetragonolobus</name>
    <name type="common">Winged bean</name>
    <name type="synonym">Dolichos tetragonolobus</name>
    <dbReference type="NCBI Taxonomy" id="3891"/>
    <lineage>
        <taxon>Eukaryota</taxon>
        <taxon>Viridiplantae</taxon>
        <taxon>Streptophyta</taxon>
        <taxon>Embryophyta</taxon>
        <taxon>Tracheophyta</taxon>
        <taxon>Spermatophyta</taxon>
        <taxon>Magnoliopsida</taxon>
        <taxon>eudicotyledons</taxon>
        <taxon>Gunneridae</taxon>
        <taxon>Pentapetalae</taxon>
        <taxon>rosids</taxon>
        <taxon>fabids</taxon>
        <taxon>Fabales</taxon>
        <taxon>Fabaceae</taxon>
        <taxon>Papilionoideae</taxon>
        <taxon>50 kb inversion clade</taxon>
        <taxon>NPAAA clade</taxon>
        <taxon>indigoferoid/millettioid clade</taxon>
        <taxon>Phaseoleae</taxon>
        <taxon>Psophocarpus</taxon>
    </lineage>
</organism>
<evidence type="ECO:0000313" key="2">
    <source>
        <dbReference type="EMBL" id="KAK7396199.1"/>
    </source>
</evidence>
<protein>
    <submittedName>
        <fullName evidence="2">Uncharacterized protein</fullName>
    </submittedName>
</protein>
<dbReference type="EMBL" id="JAYMYS010000004">
    <property type="protein sequence ID" value="KAK7396199.1"/>
    <property type="molecule type" value="Genomic_DNA"/>
</dbReference>